<keyword evidence="5" id="KW-0145">Chemotaxis</keyword>
<dbReference type="GO" id="GO:0009425">
    <property type="term" value="C:bacterial-type flagellum basal body"/>
    <property type="evidence" value="ECO:0007669"/>
    <property type="project" value="InterPro"/>
</dbReference>
<dbReference type="Pfam" id="PF01052">
    <property type="entry name" value="FliMN_C"/>
    <property type="match status" value="1"/>
</dbReference>
<protein>
    <recommendedName>
        <fullName evidence="3">Flagellar motor switch protein FliN</fullName>
    </recommendedName>
</protein>
<keyword evidence="4" id="KW-1003">Cell membrane</keyword>
<accession>A0A5A8F149</accession>
<dbReference type="GO" id="GO:0071973">
    <property type="term" value="P:bacterial-type flagellum-dependent cell motility"/>
    <property type="evidence" value="ECO:0007669"/>
    <property type="project" value="InterPro"/>
</dbReference>
<dbReference type="SUPFAM" id="SSF101801">
    <property type="entry name" value="Surface presentation of antigens (SPOA)"/>
    <property type="match status" value="1"/>
</dbReference>
<feature type="domain" description="Flagellar motor switch protein FliN-like C-terminal" evidence="9">
    <location>
        <begin position="210"/>
        <end position="280"/>
    </location>
</feature>
<keyword evidence="10" id="KW-0969">Cilium</keyword>
<evidence type="ECO:0000256" key="8">
    <source>
        <dbReference type="ARBA" id="ARBA00025044"/>
    </source>
</evidence>
<keyword evidence="7" id="KW-0472">Membrane</keyword>
<evidence type="ECO:0000256" key="3">
    <source>
        <dbReference type="ARBA" id="ARBA00021897"/>
    </source>
</evidence>
<evidence type="ECO:0000313" key="11">
    <source>
        <dbReference type="Proteomes" id="UP000322876"/>
    </source>
</evidence>
<dbReference type="InterPro" id="IPR012826">
    <property type="entry name" value="FliN"/>
</dbReference>
<keyword evidence="11" id="KW-1185">Reference proteome</keyword>
<dbReference type="PRINTS" id="PR00956">
    <property type="entry name" value="FLGMOTORFLIN"/>
</dbReference>
<comment type="subcellular location">
    <subcellularLocation>
        <location evidence="1">Cell membrane</location>
        <topology evidence="1">Peripheral membrane protein</topology>
        <orientation evidence="1">Cytoplasmic side</orientation>
    </subcellularLocation>
</comment>
<dbReference type="PANTHER" id="PTHR43484:SF1">
    <property type="entry name" value="FLAGELLAR MOTOR SWITCH PROTEIN FLIN"/>
    <property type="match status" value="1"/>
</dbReference>
<keyword evidence="10" id="KW-0282">Flagellum</keyword>
<dbReference type="AlphaFoldDB" id="A0A5A8F149"/>
<dbReference type="InterPro" id="IPR036429">
    <property type="entry name" value="SpoA-like_sf"/>
</dbReference>
<dbReference type="InterPro" id="IPR051469">
    <property type="entry name" value="FliN/MopA/SpaO"/>
</dbReference>
<comment type="similarity">
    <text evidence="2">Belongs to the FliN/MopA/SpaO family.</text>
</comment>
<dbReference type="GO" id="GO:0005886">
    <property type="term" value="C:plasma membrane"/>
    <property type="evidence" value="ECO:0007669"/>
    <property type="project" value="UniProtKB-SubCell"/>
</dbReference>
<evidence type="ECO:0000256" key="6">
    <source>
        <dbReference type="ARBA" id="ARBA00022779"/>
    </source>
</evidence>
<dbReference type="Gene3D" id="2.30.330.10">
    <property type="entry name" value="SpoA-like"/>
    <property type="match status" value="1"/>
</dbReference>
<evidence type="ECO:0000256" key="5">
    <source>
        <dbReference type="ARBA" id="ARBA00022500"/>
    </source>
</evidence>
<evidence type="ECO:0000256" key="7">
    <source>
        <dbReference type="ARBA" id="ARBA00023136"/>
    </source>
</evidence>
<dbReference type="InterPro" id="IPR001172">
    <property type="entry name" value="FliN_T3SS_HrcQb"/>
</dbReference>
<gene>
    <name evidence="10" type="primary">fliN</name>
    <name evidence="10" type="ORF">FHQ18_11115</name>
</gene>
<dbReference type="Gene3D" id="3.40.1550.10">
    <property type="entry name" value="CheC-like"/>
    <property type="match status" value="1"/>
</dbReference>
<evidence type="ECO:0000256" key="4">
    <source>
        <dbReference type="ARBA" id="ARBA00022475"/>
    </source>
</evidence>
<evidence type="ECO:0000313" key="10">
    <source>
        <dbReference type="EMBL" id="KAA0257111.1"/>
    </source>
</evidence>
<dbReference type="GO" id="GO:0006935">
    <property type="term" value="P:chemotaxis"/>
    <property type="evidence" value="ECO:0007669"/>
    <property type="project" value="UniProtKB-KW"/>
</dbReference>
<dbReference type="SUPFAM" id="SSF103039">
    <property type="entry name" value="CheC-like"/>
    <property type="match status" value="1"/>
</dbReference>
<reference evidence="10 11" key="1">
    <citation type="submission" date="2019-06" db="EMBL/GenBank/DDBJ databases">
        <title>Genomic insights into carbon and energy metabolism of Deferribacter autotrophicus revealed new metabolic traits in the phylum Deferribacteres.</title>
        <authorList>
            <person name="Slobodkin A.I."/>
            <person name="Slobodkina G.B."/>
            <person name="Allioux M."/>
            <person name="Alain K."/>
            <person name="Jebbar M."/>
            <person name="Shadrin V."/>
            <person name="Kublanov I.V."/>
            <person name="Toshchakov S.V."/>
            <person name="Bonch-Osmolovskaya E.A."/>
        </authorList>
    </citation>
    <scope>NUCLEOTIDE SEQUENCE [LARGE SCALE GENOMIC DNA]</scope>
    <source>
        <strain evidence="10 11">SL50</strain>
    </source>
</reference>
<name>A0A5A8F149_9BACT</name>
<sequence>MKNIINLDEMPKLKEVVSLIKEHFSSSLQTVINQDVNLQVEEFYTGYFDDIIGDIENPIFIRGEDSENNLFCGFIFNLKDITALVDYMMMGEGESKDELDDETRDAAKELTNQIISSLNVPLSGYVGKKFNFSVVDVTYEKPDFEDEISGITFDLKADKIDSKYIFFVDAKFNNMVSLKDEADDISPDFGDFTGTLGEEGEIEIGGNIDLLLDVEIPVSVKIGSTKMYLKDILELGPGKIIELEEYADEPVELLVNNKVIARGEVVVVDGYFGLRIQEIVSRAERIKKLKD</sequence>
<comment type="function">
    <text evidence="8">FliM is one of three proteins (FliG, FliN, FliM) that forms the rotor-mounted switch complex (C ring), located at the base of the basal body. This complex interacts with the CheY and CheZ chemotaxis proteins, in addition to contacting components of the motor that determine the direction of flagellar rotation.</text>
</comment>
<organism evidence="10 11">
    <name type="scientific">Deferribacter autotrophicus</name>
    <dbReference type="NCBI Taxonomy" id="500465"/>
    <lineage>
        <taxon>Bacteria</taxon>
        <taxon>Pseudomonadati</taxon>
        <taxon>Deferribacterota</taxon>
        <taxon>Deferribacteres</taxon>
        <taxon>Deferribacterales</taxon>
        <taxon>Deferribacteraceae</taxon>
        <taxon>Deferribacter</taxon>
    </lineage>
</organism>
<proteinExistence type="inferred from homology"/>
<dbReference type="RefSeq" id="WP_149267254.1">
    <property type="nucleotide sequence ID" value="NZ_VFJB01000009.1"/>
</dbReference>
<keyword evidence="10" id="KW-0966">Cell projection</keyword>
<dbReference type="InterPro" id="IPR028976">
    <property type="entry name" value="CheC-like_sf"/>
</dbReference>
<dbReference type="PANTHER" id="PTHR43484">
    <property type="match status" value="1"/>
</dbReference>
<dbReference type="NCBIfam" id="TIGR02480">
    <property type="entry name" value="fliN"/>
    <property type="match status" value="1"/>
</dbReference>
<comment type="caution">
    <text evidence="10">The sequence shown here is derived from an EMBL/GenBank/DDBJ whole genome shotgun (WGS) entry which is preliminary data.</text>
</comment>
<dbReference type="OrthoDB" id="9773459at2"/>
<keyword evidence="6" id="KW-0283">Flagellar rotation</keyword>
<evidence type="ECO:0000256" key="2">
    <source>
        <dbReference type="ARBA" id="ARBA00009226"/>
    </source>
</evidence>
<dbReference type="InterPro" id="IPR001543">
    <property type="entry name" value="FliN-like_C"/>
</dbReference>
<dbReference type="EMBL" id="VFJB01000009">
    <property type="protein sequence ID" value="KAA0257111.1"/>
    <property type="molecule type" value="Genomic_DNA"/>
</dbReference>
<evidence type="ECO:0000256" key="1">
    <source>
        <dbReference type="ARBA" id="ARBA00004413"/>
    </source>
</evidence>
<dbReference type="GO" id="GO:0003774">
    <property type="term" value="F:cytoskeletal motor activity"/>
    <property type="evidence" value="ECO:0007669"/>
    <property type="project" value="InterPro"/>
</dbReference>
<evidence type="ECO:0000259" key="9">
    <source>
        <dbReference type="Pfam" id="PF01052"/>
    </source>
</evidence>
<dbReference type="Proteomes" id="UP000322876">
    <property type="component" value="Unassembled WGS sequence"/>
</dbReference>